<name>A8RAM0_9FIRM</name>
<comment type="caution">
    <text evidence="2">The sequence shown here is derived from an EMBL/GenBank/DDBJ whole genome shotgun (WGS) entry which is preliminary data.</text>
</comment>
<dbReference type="Proteomes" id="UP000004090">
    <property type="component" value="Unassembled WGS sequence"/>
</dbReference>
<keyword evidence="1" id="KW-1133">Transmembrane helix</keyword>
<reference evidence="2 3" key="2">
    <citation type="submission" date="2007-09" db="EMBL/GenBank/DDBJ databases">
        <authorList>
            <person name="Fulton L."/>
            <person name="Clifton S."/>
            <person name="Fulton B."/>
            <person name="Xu J."/>
            <person name="Minx P."/>
            <person name="Pepin K.H."/>
            <person name="Johnson M."/>
            <person name="Thiruvilangam P."/>
            <person name="Bhonagiri V."/>
            <person name="Nash W.E."/>
            <person name="Mardis E.R."/>
            <person name="Wilson R.K."/>
        </authorList>
    </citation>
    <scope>NUCLEOTIDE SEQUENCE [LARGE SCALE GENOMIC DNA]</scope>
    <source>
        <strain evidence="2 3">DSM 3991</strain>
    </source>
</reference>
<evidence type="ECO:0000313" key="3">
    <source>
        <dbReference type="Proteomes" id="UP000004090"/>
    </source>
</evidence>
<evidence type="ECO:0000313" key="2">
    <source>
        <dbReference type="EMBL" id="EDP11672.1"/>
    </source>
</evidence>
<dbReference type="STRING" id="428127.EUBDOL_00851"/>
<accession>A8RAM0</accession>
<evidence type="ECO:0000256" key="1">
    <source>
        <dbReference type="SAM" id="Phobius"/>
    </source>
</evidence>
<organism evidence="2 3">
    <name type="scientific">Amedibacillus dolichus DSM 3991</name>
    <dbReference type="NCBI Taxonomy" id="428127"/>
    <lineage>
        <taxon>Bacteria</taxon>
        <taxon>Bacillati</taxon>
        <taxon>Bacillota</taxon>
        <taxon>Erysipelotrichia</taxon>
        <taxon>Erysipelotrichales</taxon>
        <taxon>Erysipelotrichaceae</taxon>
        <taxon>Amedibacillus</taxon>
    </lineage>
</organism>
<keyword evidence="1" id="KW-0812">Transmembrane</keyword>
<dbReference type="AlphaFoldDB" id="A8RAM0"/>
<dbReference type="EMBL" id="ABAW02000018">
    <property type="protein sequence ID" value="EDP11672.1"/>
    <property type="molecule type" value="Genomic_DNA"/>
</dbReference>
<gene>
    <name evidence="2" type="ORF">EUBDOL_00851</name>
</gene>
<feature type="transmembrane region" description="Helical" evidence="1">
    <location>
        <begin position="12"/>
        <end position="32"/>
    </location>
</feature>
<reference evidence="2 3" key="1">
    <citation type="submission" date="2007-09" db="EMBL/GenBank/DDBJ databases">
        <title>Draft genome sequence of Eubacterium dolichum (DSM 3991).</title>
        <authorList>
            <person name="Sudarsanam P."/>
            <person name="Ley R."/>
            <person name="Guruge J."/>
            <person name="Turnbaugh P.J."/>
            <person name="Mahowald M."/>
            <person name="Liep D."/>
            <person name="Gordon J."/>
        </authorList>
    </citation>
    <scope>NUCLEOTIDE SEQUENCE [LARGE SCALE GENOMIC DNA]</scope>
    <source>
        <strain evidence="2 3">DSM 3991</strain>
    </source>
</reference>
<keyword evidence="1" id="KW-0472">Membrane</keyword>
<dbReference type="HOGENOM" id="CLU_3007500_0_0_9"/>
<sequence length="56" mass="6934">MREKTMKIYKKKSVLAILTILIILCFLLYLRIHEENNKYLKDMKYFINTVEENYPY</sequence>
<proteinExistence type="predicted"/>
<protein>
    <submittedName>
        <fullName evidence="2">Uncharacterized protein</fullName>
    </submittedName>
</protein>